<evidence type="ECO:0000256" key="1">
    <source>
        <dbReference type="ARBA" id="ARBA00010062"/>
    </source>
</evidence>
<evidence type="ECO:0000256" key="3">
    <source>
        <dbReference type="ARBA" id="ARBA00022729"/>
    </source>
</evidence>
<keyword evidence="3" id="KW-0732">Signal</keyword>
<feature type="domain" description="HTH luxR-type" evidence="5">
    <location>
        <begin position="83"/>
        <end position="148"/>
    </location>
</feature>
<dbReference type="SMART" id="SM00421">
    <property type="entry name" value="HTH_LUXR"/>
    <property type="match status" value="1"/>
</dbReference>
<dbReference type="GO" id="GO:0003677">
    <property type="term" value="F:DNA binding"/>
    <property type="evidence" value="ECO:0007669"/>
    <property type="project" value="InterPro"/>
</dbReference>
<organism evidence="6">
    <name type="scientific">uncultured Nocardioidaceae bacterium</name>
    <dbReference type="NCBI Taxonomy" id="253824"/>
    <lineage>
        <taxon>Bacteria</taxon>
        <taxon>Bacillati</taxon>
        <taxon>Actinomycetota</taxon>
        <taxon>Actinomycetes</taxon>
        <taxon>Propionibacteriales</taxon>
        <taxon>Nocardioidaceae</taxon>
        <taxon>environmental samples</taxon>
    </lineage>
</organism>
<dbReference type="SUPFAM" id="SSF53822">
    <property type="entry name" value="Periplasmic binding protein-like I"/>
    <property type="match status" value="1"/>
</dbReference>
<dbReference type="Pfam" id="PF13458">
    <property type="entry name" value="Peripla_BP_6"/>
    <property type="match status" value="1"/>
</dbReference>
<dbReference type="CDD" id="cd06170">
    <property type="entry name" value="LuxR_C_like"/>
    <property type="match status" value="1"/>
</dbReference>
<keyword evidence="4" id="KW-0029">Amino-acid transport</keyword>
<dbReference type="PRINTS" id="PR00038">
    <property type="entry name" value="HTHLUXR"/>
</dbReference>
<dbReference type="SUPFAM" id="SSF46894">
    <property type="entry name" value="C-terminal effector domain of the bipartite response regulators"/>
    <property type="match status" value="1"/>
</dbReference>
<dbReference type="Pfam" id="PF00196">
    <property type="entry name" value="GerE"/>
    <property type="match status" value="1"/>
</dbReference>
<dbReference type="EMBL" id="CADCUH010000089">
    <property type="protein sequence ID" value="CAA9341544.1"/>
    <property type="molecule type" value="Genomic_DNA"/>
</dbReference>
<sequence>MTPAHAPRTREVVVDADGTVRGASRARAALPREVSDYAPSFLSTPHGGLEFLYRDAGSWLRVRFRRQAGRESHRDSARVRWTRAVLPDGLTAREVDVLTLVSLGLTNQQVAQRLSTSTRTVSTQVERLLAKLGQSGRAGLAALCVEKGLLRLPVPGGLGTETGLALLDVERAHLQRAGTTPVRRSSRPVRRAPLQIGAVLPLTGPCWADGLEAYRGARLAVAQINARGGVLGRQLEHVVAPADIFDADGVTAAFCSLADLEVDAITTSYANTDCPEVLDIVANAGQPFLHNATFEQQVEVVREDPERFGMVFQTCPSEIHYGGGFVRLLDQLVARRLWQPRSRRLVAVELDSMSTHTANETFLRAAERSGWTVADVLQVPVGESDWQGLVERVCAQDPAAVMTTHFVSLATARFQRAFRSTGSDALVYAVYGPSIPQFADEAGGAAEGLLWSTVTGTYDDELGRAFRRDFERLHGTPAGWSQASAAYDQVKLLAAAWAATGSVTTSEVAGYLRNSVYRGVNGVYYLGGQGQSTLAYPDVTPDPSLGQAHMVFQVQDGVSRLLGPAPYGRLEAFRAVHDPSSPAG</sequence>
<dbReference type="InterPro" id="IPR000709">
    <property type="entry name" value="Leu_Ile_Val-bd"/>
</dbReference>
<dbReference type="CDD" id="cd06268">
    <property type="entry name" value="PBP1_ABC_transporter_LIVBP-like"/>
    <property type="match status" value="1"/>
</dbReference>
<dbReference type="PANTHER" id="PTHR30483:SF6">
    <property type="entry name" value="PERIPLASMIC BINDING PROTEIN OF ABC TRANSPORTER FOR NATURAL AMINO ACIDS"/>
    <property type="match status" value="1"/>
</dbReference>
<dbReference type="InterPro" id="IPR028081">
    <property type="entry name" value="Leu-bd"/>
</dbReference>
<evidence type="ECO:0000256" key="4">
    <source>
        <dbReference type="ARBA" id="ARBA00022970"/>
    </source>
</evidence>
<dbReference type="InterPro" id="IPR036388">
    <property type="entry name" value="WH-like_DNA-bd_sf"/>
</dbReference>
<dbReference type="Gene3D" id="1.10.10.10">
    <property type="entry name" value="Winged helix-like DNA-binding domain superfamily/Winged helix DNA-binding domain"/>
    <property type="match status" value="1"/>
</dbReference>
<dbReference type="GO" id="GO:0006355">
    <property type="term" value="P:regulation of DNA-templated transcription"/>
    <property type="evidence" value="ECO:0007669"/>
    <property type="project" value="InterPro"/>
</dbReference>
<reference evidence="6" key="1">
    <citation type="submission" date="2020-02" db="EMBL/GenBank/DDBJ databases">
        <authorList>
            <person name="Meier V. D."/>
        </authorList>
    </citation>
    <scope>NUCLEOTIDE SEQUENCE</scope>
    <source>
        <strain evidence="6">AVDCRST_MAG36</strain>
    </source>
</reference>
<evidence type="ECO:0000259" key="5">
    <source>
        <dbReference type="PROSITE" id="PS50043"/>
    </source>
</evidence>
<keyword evidence="2" id="KW-0813">Transport</keyword>
<dbReference type="PROSITE" id="PS50043">
    <property type="entry name" value="HTH_LUXR_2"/>
    <property type="match status" value="1"/>
</dbReference>
<dbReference type="InterPro" id="IPR028082">
    <property type="entry name" value="Peripla_BP_I"/>
</dbReference>
<proteinExistence type="inferred from homology"/>
<dbReference type="AlphaFoldDB" id="A0A6J4LUW2"/>
<dbReference type="PANTHER" id="PTHR30483">
    <property type="entry name" value="LEUCINE-SPECIFIC-BINDING PROTEIN"/>
    <property type="match status" value="1"/>
</dbReference>
<evidence type="ECO:0000256" key="2">
    <source>
        <dbReference type="ARBA" id="ARBA00022448"/>
    </source>
</evidence>
<dbReference type="InterPro" id="IPR016032">
    <property type="entry name" value="Sig_transdc_resp-reg_C-effctor"/>
</dbReference>
<evidence type="ECO:0000313" key="6">
    <source>
        <dbReference type="EMBL" id="CAA9341544.1"/>
    </source>
</evidence>
<dbReference type="GO" id="GO:0006865">
    <property type="term" value="P:amino acid transport"/>
    <property type="evidence" value="ECO:0007669"/>
    <property type="project" value="UniProtKB-KW"/>
</dbReference>
<gene>
    <name evidence="6" type="ORF">AVDCRST_MAG36-1425</name>
</gene>
<accession>A0A6J4LUW2</accession>
<name>A0A6J4LUW2_9ACTN</name>
<dbReference type="InterPro" id="IPR000792">
    <property type="entry name" value="Tscrpt_reg_LuxR_C"/>
</dbReference>
<dbReference type="InterPro" id="IPR051010">
    <property type="entry name" value="BCAA_transport"/>
</dbReference>
<dbReference type="PRINTS" id="PR00337">
    <property type="entry name" value="LEUILEVALBP"/>
</dbReference>
<dbReference type="Gene3D" id="3.40.50.2300">
    <property type="match status" value="2"/>
</dbReference>
<comment type="similarity">
    <text evidence="1">Belongs to the leucine-binding protein family.</text>
</comment>
<protein>
    <recommendedName>
        <fullName evidence="5">HTH luxR-type domain-containing protein</fullName>
    </recommendedName>
</protein>